<dbReference type="NCBIfam" id="NF004767">
    <property type="entry name" value="PRK06105.1"/>
    <property type="match status" value="1"/>
</dbReference>
<comment type="similarity">
    <text evidence="2 6">Belongs to the class-III pyridoxal-phosphate-dependent aminotransferase family.</text>
</comment>
<dbReference type="RefSeq" id="WP_261616955.1">
    <property type="nucleotide sequence ID" value="NZ_JALIDZ010000007.1"/>
</dbReference>
<dbReference type="AlphaFoldDB" id="A0AAW5R443"/>
<keyword evidence="3 7" id="KW-0032">Aminotransferase</keyword>
<dbReference type="InterPro" id="IPR015424">
    <property type="entry name" value="PyrdxlP-dep_Trfase"/>
</dbReference>
<dbReference type="CDD" id="cd00610">
    <property type="entry name" value="OAT_like"/>
    <property type="match status" value="1"/>
</dbReference>
<keyword evidence="8" id="KW-1185">Reference proteome</keyword>
<keyword evidence="5 6" id="KW-0663">Pyridoxal phosphate</keyword>
<dbReference type="GO" id="GO:0005829">
    <property type="term" value="C:cytosol"/>
    <property type="evidence" value="ECO:0007669"/>
    <property type="project" value="TreeGrafter"/>
</dbReference>
<comment type="cofactor">
    <cofactor evidence="1">
        <name>pyridoxal 5'-phosphate</name>
        <dbReference type="ChEBI" id="CHEBI:597326"/>
    </cofactor>
</comment>
<dbReference type="SUPFAM" id="SSF53383">
    <property type="entry name" value="PLP-dependent transferases"/>
    <property type="match status" value="1"/>
</dbReference>
<dbReference type="PANTHER" id="PTHR43094">
    <property type="entry name" value="AMINOTRANSFERASE"/>
    <property type="match status" value="1"/>
</dbReference>
<name>A0AAW5R443_9HYPH</name>
<comment type="caution">
    <text evidence="7">The sequence shown here is derived from an EMBL/GenBank/DDBJ whole genome shotgun (WGS) entry which is preliminary data.</text>
</comment>
<gene>
    <name evidence="7" type="ORF">MUB46_16100</name>
</gene>
<dbReference type="Proteomes" id="UP001320898">
    <property type="component" value="Unassembled WGS sequence"/>
</dbReference>
<evidence type="ECO:0000256" key="4">
    <source>
        <dbReference type="ARBA" id="ARBA00022679"/>
    </source>
</evidence>
<reference evidence="7 8" key="1">
    <citation type="submission" date="2022-04" db="EMBL/GenBank/DDBJ databases">
        <authorList>
            <person name="Ye Y.-Q."/>
            <person name="Du Z.-J."/>
        </authorList>
    </citation>
    <scope>NUCLEOTIDE SEQUENCE [LARGE SCALE GENOMIC DNA]</scope>
    <source>
        <strain evidence="7 8">A6E488</strain>
    </source>
</reference>
<dbReference type="PANTHER" id="PTHR43094:SF1">
    <property type="entry name" value="AMINOTRANSFERASE CLASS-III"/>
    <property type="match status" value="1"/>
</dbReference>
<dbReference type="InterPro" id="IPR015421">
    <property type="entry name" value="PyrdxlP-dep_Trfase_major"/>
</dbReference>
<dbReference type="PIRSF" id="PIRSF000521">
    <property type="entry name" value="Transaminase_4ab_Lys_Orn"/>
    <property type="match status" value="1"/>
</dbReference>
<dbReference type="EMBL" id="JALIDZ010000007">
    <property type="protein sequence ID" value="MCT8973384.1"/>
    <property type="molecule type" value="Genomic_DNA"/>
</dbReference>
<accession>A0AAW5R443</accession>
<evidence type="ECO:0000256" key="2">
    <source>
        <dbReference type="ARBA" id="ARBA00008954"/>
    </source>
</evidence>
<dbReference type="InterPro" id="IPR015422">
    <property type="entry name" value="PyrdxlP-dep_Trfase_small"/>
</dbReference>
<evidence type="ECO:0000256" key="6">
    <source>
        <dbReference type="RuleBase" id="RU003560"/>
    </source>
</evidence>
<dbReference type="Gene3D" id="3.40.640.10">
    <property type="entry name" value="Type I PLP-dependent aspartate aminotransferase-like (Major domain)"/>
    <property type="match status" value="1"/>
</dbReference>
<sequence>MTHSNFLRERDIRFHLHSQTNPEALRRDGPIIIERGEGPYVIGEDGKRYLDVMAGLWCASLGFENERIAGVAARAYRSLAYYHSFSGRASPDAIDVAASIAQRVPIENARIYFATSGSEAIETMIKLAWLYFRGRGQPERRKIIARDRAFHGSTIFAASLTGLPHMHREFGLPLGGIVRVSCPDTYRGRIAGESEDQFADRLAAELDEAIVAEGPETIAAFIAEPINAGAGVIVPPDTYFEKVRAVLDKYGILLLADEVVCGFGRTGEWFGCQAMGMKPDMMAMAKGLSSSYFPISAVALTPEIYEAIDAANAHGTNFGHGFTNSAHPVGAAIVREVLAIYDEMNLLERVSRQGKLLRERLSEELSDCSIVGDVRGRGLMAGVEIVEDRNSKAVFAVEKAVPAQIERMGMDYGLMLRPQGNTVTFCPPFIVTDEQVEEMANKVGAILREISSL</sequence>
<dbReference type="InterPro" id="IPR049704">
    <property type="entry name" value="Aminotrans_3_PPA_site"/>
</dbReference>
<dbReference type="GO" id="GO:0008483">
    <property type="term" value="F:transaminase activity"/>
    <property type="evidence" value="ECO:0007669"/>
    <property type="project" value="UniProtKB-KW"/>
</dbReference>
<evidence type="ECO:0000313" key="7">
    <source>
        <dbReference type="EMBL" id="MCT8973384.1"/>
    </source>
</evidence>
<dbReference type="InterPro" id="IPR005814">
    <property type="entry name" value="Aminotrans_3"/>
</dbReference>
<evidence type="ECO:0000256" key="1">
    <source>
        <dbReference type="ARBA" id="ARBA00001933"/>
    </source>
</evidence>
<evidence type="ECO:0000256" key="5">
    <source>
        <dbReference type="ARBA" id="ARBA00022898"/>
    </source>
</evidence>
<dbReference type="GO" id="GO:0030170">
    <property type="term" value="F:pyridoxal phosphate binding"/>
    <property type="evidence" value="ECO:0007669"/>
    <property type="project" value="InterPro"/>
</dbReference>
<keyword evidence="4" id="KW-0808">Transferase</keyword>
<dbReference type="FunFam" id="3.40.640.10:FF:000014">
    <property type="entry name" value="Adenosylmethionine-8-amino-7-oxononanoate aminotransferase, probable"/>
    <property type="match status" value="1"/>
</dbReference>
<evidence type="ECO:0000313" key="8">
    <source>
        <dbReference type="Proteomes" id="UP001320898"/>
    </source>
</evidence>
<protein>
    <submittedName>
        <fullName evidence="7">Aminotransferase</fullName>
    </submittedName>
</protein>
<dbReference type="Pfam" id="PF00202">
    <property type="entry name" value="Aminotran_3"/>
    <property type="match status" value="1"/>
</dbReference>
<organism evidence="7 8">
    <name type="scientific">Microbaculum marinisediminis</name>
    <dbReference type="NCBI Taxonomy" id="2931392"/>
    <lineage>
        <taxon>Bacteria</taxon>
        <taxon>Pseudomonadati</taxon>
        <taxon>Pseudomonadota</taxon>
        <taxon>Alphaproteobacteria</taxon>
        <taxon>Hyphomicrobiales</taxon>
        <taxon>Tepidamorphaceae</taxon>
        <taxon>Microbaculum</taxon>
    </lineage>
</organism>
<dbReference type="PROSITE" id="PS00600">
    <property type="entry name" value="AA_TRANSFER_CLASS_3"/>
    <property type="match status" value="1"/>
</dbReference>
<proteinExistence type="inferred from homology"/>
<dbReference type="Gene3D" id="3.90.1150.10">
    <property type="entry name" value="Aspartate Aminotransferase, domain 1"/>
    <property type="match status" value="1"/>
</dbReference>
<evidence type="ECO:0000256" key="3">
    <source>
        <dbReference type="ARBA" id="ARBA00022576"/>
    </source>
</evidence>